<dbReference type="InterPro" id="IPR058548">
    <property type="entry name" value="MlaB-like_STAS"/>
</dbReference>
<dbReference type="SUPFAM" id="SSF52091">
    <property type="entry name" value="SpoIIaa-like"/>
    <property type="match status" value="1"/>
</dbReference>
<sequence length="107" mass="10993">MDEFTVSATASDSAVRATVAGDVDLATAERLREAVTSEVRPGVRVDLDCSGVSFLDSAGVRVLLELNRTAREAGGGLVLVAPSEVVVRILDLAGVAGLFALRPPAVS</sequence>
<dbReference type="NCBIfam" id="TIGR00377">
    <property type="entry name" value="ant_ant_sig"/>
    <property type="match status" value="1"/>
</dbReference>
<protein>
    <recommendedName>
        <fullName evidence="2">Anti-sigma factor antagonist</fullName>
    </recommendedName>
</protein>
<accession>A0ABP5EPA1</accession>
<reference evidence="5" key="1">
    <citation type="journal article" date="2019" name="Int. J. Syst. Evol. Microbiol.">
        <title>The Global Catalogue of Microorganisms (GCM) 10K type strain sequencing project: providing services to taxonomists for standard genome sequencing and annotation.</title>
        <authorList>
            <consortium name="The Broad Institute Genomics Platform"/>
            <consortium name="The Broad Institute Genome Sequencing Center for Infectious Disease"/>
            <person name="Wu L."/>
            <person name="Ma J."/>
        </authorList>
    </citation>
    <scope>NUCLEOTIDE SEQUENCE [LARGE SCALE GENOMIC DNA]</scope>
    <source>
        <strain evidence="5">JCM 16013</strain>
    </source>
</reference>
<evidence type="ECO:0000256" key="2">
    <source>
        <dbReference type="RuleBase" id="RU003749"/>
    </source>
</evidence>
<dbReference type="PANTHER" id="PTHR33495">
    <property type="entry name" value="ANTI-SIGMA FACTOR ANTAGONIST TM_1081-RELATED-RELATED"/>
    <property type="match status" value="1"/>
</dbReference>
<dbReference type="CDD" id="cd07043">
    <property type="entry name" value="STAS_anti-anti-sigma_factors"/>
    <property type="match status" value="1"/>
</dbReference>
<gene>
    <name evidence="4" type="ORF">GCM10009838_80110</name>
</gene>
<organism evidence="4 5">
    <name type="scientific">Catenulispora subtropica</name>
    <dbReference type="NCBI Taxonomy" id="450798"/>
    <lineage>
        <taxon>Bacteria</taxon>
        <taxon>Bacillati</taxon>
        <taxon>Actinomycetota</taxon>
        <taxon>Actinomycetes</taxon>
        <taxon>Catenulisporales</taxon>
        <taxon>Catenulisporaceae</taxon>
        <taxon>Catenulispora</taxon>
    </lineage>
</organism>
<dbReference type="Proteomes" id="UP001499854">
    <property type="component" value="Unassembled WGS sequence"/>
</dbReference>
<dbReference type="RefSeq" id="WP_344662441.1">
    <property type="nucleotide sequence ID" value="NZ_BAAAQM010000073.1"/>
</dbReference>
<evidence type="ECO:0000313" key="5">
    <source>
        <dbReference type="Proteomes" id="UP001499854"/>
    </source>
</evidence>
<proteinExistence type="inferred from homology"/>
<dbReference type="InterPro" id="IPR036513">
    <property type="entry name" value="STAS_dom_sf"/>
</dbReference>
<name>A0ABP5EPA1_9ACTN</name>
<dbReference type="Gene3D" id="3.30.750.24">
    <property type="entry name" value="STAS domain"/>
    <property type="match status" value="1"/>
</dbReference>
<comment type="caution">
    <text evidence="4">The sequence shown here is derived from an EMBL/GenBank/DDBJ whole genome shotgun (WGS) entry which is preliminary data.</text>
</comment>
<feature type="domain" description="STAS" evidence="3">
    <location>
        <begin position="4"/>
        <end position="107"/>
    </location>
</feature>
<dbReference type="InterPro" id="IPR003658">
    <property type="entry name" value="Anti-sigma_ant"/>
</dbReference>
<evidence type="ECO:0000259" key="3">
    <source>
        <dbReference type="PROSITE" id="PS50801"/>
    </source>
</evidence>
<dbReference type="PANTHER" id="PTHR33495:SF2">
    <property type="entry name" value="ANTI-SIGMA FACTOR ANTAGONIST TM_1081-RELATED"/>
    <property type="match status" value="1"/>
</dbReference>
<evidence type="ECO:0000256" key="1">
    <source>
        <dbReference type="ARBA" id="ARBA00009013"/>
    </source>
</evidence>
<dbReference type="Pfam" id="PF13466">
    <property type="entry name" value="STAS_2"/>
    <property type="match status" value="1"/>
</dbReference>
<dbReference type="EMBL" id="BAAAQM010000073">
    <property type="protein sequence ID" value="GAA2002167.1"/>
    <property type="molecule type" value="Genomic_DNA"/>
</dbReference>
<comment type="similarity">
    <text evidence="1 2">Belongs to the anti-sigma-factor antagonist family.</text>
</comment>
<keyword evidence="5" id="KW-1185">Reference proteome</keyword>
<dbReference type="InterPro" id="IPR002645">
    <property type="entry name" value="STAS_dom"/>
</dbReference>
<dbReference type="PROSITE" id="PS50801">
    <property type="entry name" value="STAS"/>
    <property type="match status" value="1"/>
</dbReference>
<evidence type="ECO:0000313" key="4">
    <source>
        <dbReference type="EMBL" id="GAA2002167.1"/>
    </source>
</evidence>